<reference evidence="1 2" key="1">
    <citation type="journal article" date="2010" name="ChemBioChem">
        <title>Cloning and characterization of the biosynthetic gene cluster of 16-membered macrolide antibiotic FD-891: involvement of a dual functional cytochrome P450 monooxygenase catalyzing epoxidation and hydroxylation.</title>
        <authorList>
            <person name="Kudo F."/>
            <person name="Motegi A."/>
            <person name="Mizoue K."/>
            <person name="Eguchi T."/>
        </authorList>
    </citation>
    <scope>NUCLEOTIDE SEQUENCE [LARGE SCALE GENOMIC DNA]</scope>
    <source>
        <strain evidence="1 2">A-8890</strain>
    </source>
</reference>
<protein>
    <submittedName>
        <fullName evidence="1">Uncharacterized protein</fullName>
    </submittedName>
</protein>
<keyword evidence="2" id="KW-1185">Reference proteome</keyword>
<dbReference type="SUPFAM" id="SSF100950">
    <property type="entry name" value="NagB/RpiA/CoA transferase-like"/>
    <property type="match status" value="1"/>
</dbReference>
<evidence type="ECO:0000313" key="2">
    <source>
        <dbReference type="Proteomes" id="UP001321542"/>
    </source>
</evidence>
<dbReference type="EMBL" id="AP018448">
    <property type="protein sequence ID" value="BBC30907.1"/>
    <property type="molecule type" value="Genomic_DNA"/>
</dbReference>
<name>A0ABN5VCH1_9ACTN</name>
<gene>
    <name evidence="1" type="ORF">SGFS_022010</name>
</gene>
<accession>A0ABN5VCH1</accession>
<reference evidence="1 2" key="2">
    <citation type="journal article" date="2023" name="ChemBioChem">
        <title>Acyltransferase Domain Exchange between Two Independent Type I Polyketide Synthases in the Same Producer Strain of Macrolide Antibiotics.</title>
        <authorList>
            <person name="Kudo F."/>
            <person name="Kishikawa K."/>
            <person name="Tsuboi K."/>
            <person name="Kido T."/>
            <person name="Usui T."/>
            <person name="Hashimoto J."/>
            <person name="Shin-Ya K."/>
            <person name="Miyanaga A."/>
            <person name="Eguchi T."/>
        </authorList>
    </citation>
    <scope>NUCLEOTIDE SEQUENCE [LARGE SCALE GENOMIC DNA]</scope>
    <source>
        <strain evidence="1 2">A-8890</strain>
    </source>
</reference>
<sequence length="60" mass="6529">MSLTLFTRQGTPKLVDACTYPLTRRGCVSRVGTDVLLVTPAGIEVRETYGTTATELAQRL</sequence>
<dbReference type="RefSeq" id="WP_286249547.1">
    <property type="nucleotide sequence ID" value="NZ_AP018448.1"/>
</dbReference>
<dbReference type="Proteomes" id="UP001321542">
    <property type="component" value="Chromosome"/>
</dbReference>
<organism evidence="1 2">
    <name type="scientific">Streptomyces graminofaciens</name>
    <dbReference type="NCBI Taxonomy" id="68212"/>
    <lineage>
        <taxon>Bacteria</taxon>
        <taxon>Bacillati</taxon>
        <taxon>Actinomycetota</taxon>
        <taxon>Actinomycetes</taxon>
        <taxon>Kitasatosporales</taxon>
        <taxon>Streptomycetaceae</taxon>
        <taxon>Streptomyces</taxon>
    </lineage>
</organism>
<evidence type="ECO:0000313" key="1">
    <source>
        <dbReference type="EMBL" id="BBC30907.1"/>
    </source>
</evidence>
<dbReference type="Gene3D" id="3.40.1080.10">
    <property type="entry name" value="Glutaconate Coenzyme A-transferase"/>
    <property type="match status" value="1"/>
</dbReference>
<dbReference type="InterPro" id="IPR037171">
    <property type="entry name" value="NagB/RpiA_transferase-like"/>
</dbReference>
<proteinExistence type="predicted"/>